<proteinExistence type="inferred from homology"/>
<evidence type="ECO:0000313" key="8">
    <source>
        <dbReference type="Proteomes" id="UP000289340"/>
    </source>
</evidence>
<gene>
    <name evidence="7" type="ORF">D0Y65_049205</name>
</gene>
<evidence type="ECO:0000256" key="4">
    <source>
        <dbReference type="SAM" id="MobiDB-lite"/>
    </source>
</evidence>
<accession>A0A445FWB2</accession>
<keyword evidence="2" id="KW-1015">Disulfide bond</keyword>
<feature type="domain" description="Bifunctional inhibitor/plant lipid transfer protein/seed storage helical" evidence="6">
    <location>
        <begin position="34"/>
        <end position="121"/>
    </location>
</feature>
<dbReference type="EMBL" id="QZWG01000018">
    <property type="protein sequence ID" value="RZB53063.1"/>
    <property type="molecule type" value="Genomic_DNA"/>
</dbReference>
<dbReference type="AlphaFoldDB" id="A0A445FWB2"/>
<dbReference type="Gene3D" id="1.10.110.10">
    <property type="entry name" value="Plant lipid-transfer and hydrophobic proteins"/>
    <property type="match status" value="1"/>
</dbReference>
<feature type="region of interest" description="Disordered" evidence="4">
    <location>
        <begin position="267"/>
        <end position="287"/>
    </location>
</feature>
<evidence type="ECO:0000313" key="7">
    <source>
        <dbReference type="EMBL" id="RZB53063.1"/>
    </source>
</evidence>
<dbReference type="InterPro" id="IPR000528">
    <property type="entry name" value="Plant_nsLTP"/>
</dbReference>
<feature type="chain" id="PRO_5019395590" description="Non-specific lipid-transfer protein" evidence="5">
    <location>
        <begin position="31"/>
        <end position="411"/>
    </location>
</feature>
<organism evidence="7 8">
    <name type="scientific">Glycine soja</name>
    <name type="common">Wild soybean</name>
    <dbReference type="NCBI Taxonomy" id="3848"/>
    <lineage>
        <taxon>Eukaryota</taxon>
        <taxon>Viridiplantae</taxon>
        <taxon>Streptophyta</taxon>
        <taxon>Embryophyta</taxon>
        <taxon>Tracheophyta</taxon>
        <taxon>Spermatophyta</taxon>
        <taxon>Magnoliopsida</taxon>
        <taxon>eudicotyledons</taxon>
        <taxon>Gunneridae</taxon>
        <taxon>Pentapetalae</taxon>
        <taxon>rosids</taxon>
        <taxon>fabids</taxon>
        <taxon>Fabales</taxon>
        <taxon>Fabaceae</taxon>
        <taxon>Papilionoideae</taxon>
        <taxon>50 kb inversion clade</taxon>
        <taxon>NPAAA clade</taxon>
        <taxon>indigoferoid/millettioid clade</taxon>
        <taxon>Phaseoleae</taxon>
        <taxon>Glycine</taxon>
        <taxon>Glycine subgen. Soja</taxon>
    </lineage>
</organism>
<dbReference type="Proteomes" id="UP000289340">
    <property type="component" value="Chromosome 18"/>
</dbReference>
<evidence type="ECO:0000256" key="5">
    <source>
        <dbReference type="SAM" id="SignalP"/>
    </source>
</evidence>
<feature type="region of interest" description="Disordered" evidence="4">
    <location>
        <begin position="166"/>
        <end position="225"/>
    </location>
</feature>
<dbReference type="GO" id="GO:0006869">
    <property type="term" value="P:lipid transport"/>
    <property type="evidence" value="ECO:0007669"/>
    <property type="project" value="InterPro"/>
</dbReference>
<dbReference type="GO" id="GO:0008289">
    <property type="term" value="F:lipid binding"/>
    <property type="evidence" value="ECO:0007669"/>
    <property type="project" value="UniProtKB-KW"/>
</dbReference>
<dbReference type="PANTHER" id="PTHR33448">
    <property type="entry name" value="CHLOROPLAST PROTEIN HCF243-RELATED"/>
    <property type="match status" value="1"/>
</dbReference>
<feature type="region of interest" description="Disordered" evidence="4">
    <location>
        <begin position="326"/>
        <end position="365"/>
    </location>
</feature>
<reference evidence="7 8" key="1">
    <citation type="submission" date="2018-09" db="EMBL/GenBank/DDBJ databases">
        <title>A high-quality reference genome of wild soybean provides a powerful tool to mine soybean genomes.</title>
        <authorList>
            <person name="Xie M."/>
            <person name="Chung C.Y.L."/>
            <person name="Li M.-W."/>
            <person name="Wong F.-L."/>
            <person name="Chan T.-F."/>
            <person name="Lam H.-M."/>
        </authorList>
    </citation>
    <scope>NUCLEOTIDE SEQUENCE [LARGE SCALE GENOMIC DNA]</scope>
    <source>
        <strain evidence="8">cv. W05</strain>
        <tissue evidence="7">Hypocotyl of etiolated seedlings</tissue>
    </source>
</reference>
<name>A0A445FWB2_GLYSO</name>
<feature type="signal peptide" evidence="5">
    <location>
        <begin position="1"/>
        <end position="30"/>
    </location>
</feature>
<dbReference type="InterPro" id="IPR016140">
    <property type="entry name" value="Bifunc_inhib/LTP/seed_store"/>
</dbReference>
<evidence type="ECO:0000259" key="6">
    <source>
        <dbReference type="SMART" id="SM00499"/>
    </source>
</evidence>
<dbReference type="InterPro" id="IPR036312">
    <property type="entry name" value="Bifun_inhib/LTP/seed_sf"/>
</dbReference>
<evidence type="ECO:0000256" key="3">
    <source>
        <dbReference type="RuleBase" id="RU000628"/>
    </source>
</evidence>
<comment type="function">
    <text evidence="3">Plant non-specific lipid-transfer proteins transfer phospholipids as well as galactolipids across membranes. May play a role in wax or cutin deposition in the cell walls of expanding epidermal cells and certain secretory tissues.</text>
</comment>
<dbReference type="CDD" id="cd01960">
    <property type="entry name" value="nsLTP1"/>
    <property type="match status" value="1"/>
</dbReference>
<keyword evidence="8" id="KW-1185">Reference proteome</keyword>
<dbReference type="PANTHER" id="PTHR33448:SF10">
    <property type="entry name" value="PROTAMINE P1 FAMILY PROTEIN"/>
    <property type="match status" value="1"/>
</dbReference>
<comment type="similarity">
    <text evidence="1 3">Belongs to the plant LTP family.</text>
</comment>
<feature type="compositionally biased region" description="Polar residues" evidence="4">
    <location>
        <begin position="192"/>
        <end position="207"/>
    </location>
</feature>
<dbReference type="PRINTS" id="PR00382">
    <property type="entry name" value="LIPIDTRNSFER"/>
</dbReference>
<dbReference type="SMART" id="SM00499">
    <property type="entry name" value="AAI"/>
    <property type="match status" value="1"/>
</dbReference>
<feature type="compositionally biased region" description="Basic residues" evidence="4">
    <location>
        <begin position="176"/>
        <end position="191"/>
    </location>
</feature>
<comment type="caution">
    <text evidence="7">The sequence shown here is derived from an EMBL/GenBank/DDBJ whole genome shotgun (WGS) entry which is preliminary data.</text>
</comment>
<dbReference type="Pfam" id="PF00234">
    <property type="entry name" value="Tryp_alpha_amyl"/>
    <property type="match status" value="1"/>
</dbReference>
<dbReference type="SUPFAM" id="SSF47699">
    <property type="entry name" value="Bifunctional inhibitor/lipid-transfer protein/seed storage 2S albumin"/>
    <property type="match status" value="1"/>
</dbReference>
<protein>
    <recommendedName>
        <fullName evidence="3">Non-specific lipid-transfer protein</fullName>
    </recommendedName>
</protein>
<evidence type="ECO:0000256" key="1">
    <source>
        <dbReference type="ARBA" id="ARBA00009748"/>
    </source>
</evidence>
<sequence>MGKSVVEKLLWMAIVCLVLGVISITPKAQAAVTCNQVVSNLTPCISYVLNGGKAVPGPCCNGIKTLFNLAHSTPDRQTVCKCIKNAVSAFHYGKSNVDRAAALPKQCGVNIPYQISPSTDCTSSLGICLAPRKLITPDDTSMARDFKNPNDMNSLEMVLLYAKTSPSPTHEVSSRSSRRSKSSPMFIRKKNTTTIETQTQEPSSSKVTCMGQVRDKRPSKQGATTKRDLAPTRCRCNCCWIRSPNNHPCRCKPLWPNWPSLFRRKPTKLKHPSEPERNFHDQESELPFHERVNVDKDSDFASNSSTPPRNALLLTRCRSAPYRSSSLASRFRSSPVKDQETEFPIPNTTEQQHTSEEPQTEPELGFLREKIASLTEPKKVEEVETERRVSTVNRDRSSRRKDGEREVSTRW</sequence>
<keyword evidence="3" id="KW-0446">Lipid-binding</keyword>
<keyword evidence="5" id="KW-0732">Signal</keyword>
<evidence type="ECO:0000256" key="2">
    <source>
        <dbReference type="ARBA" id="ARBA00023157"/>
    </source>
</evidence>
<keyword evidence="3" id="KW-0813">Transport</keyword>
<feature type="compositionally biased region" description="Basic and acidic residues" evidence="4">
    <location>
        <begin position="271"/>
        <end position="287"/>
    </location>
</feature>
<feature type="region of interest" description="Disordered" evidence="4">
    <location>
        <begin position="377"/>
        <end position="411"/>
    </location>
</feature>